<evidence type="ECO:0000259" key="4">
    <source>
        <dbReference type="PROSITE" id="PS50887"/>
    </source>
</evidence>
<proteinExistence type="predicted"/>
<dbReference type="RefSeq" id="WP_344692313.1">
    <property type="nucleotide sequence ID" value="NZ_BAABBF010000002.1"/>
</dbReference>
<feature type="transmembrane region" description="Helical" evidence="3">
    <location>
        <begin position="156"/>
        <end position="176"/>
    </location>
</feature>
<keyword evidence="3" id="KW-0472">Membrane</keyword>
<dbReference type="PROSITE" id="PS50887">
    <property type="entry name" value="GGDEF"/>
    <property type="match status" value="1"/>
</dbReference>
<comment type="caution">
    <text evidence="5">The sequence shown here is derived from an EMBL/GenBank/DDBJ whole genome shotgun (WGS) entry which is preliminary data.</text>
</comment>
<dbReference type="CDD" id="cd01949">
    <property type="entry name" value="GGDEF"/>
    <property type="match status" value="1"/>
</dbReference>
<name>A0ABP7D900_9SPHN</name>
<protein>
    <recommendedName>
        <fullName evidence="1">diguanylate cyclase</fullName>
        <ecNumber evidence="1">2.7.7.65</ecNumber>
    </recommendedName>
</protein>
<evidence type="ECO:0000256" key="3">
    <source>
        <dbReference type="SAM" id="Phobius"/>
    </source>
</evidence>
<evidence type="ECO:0000256" key="1">
    <source>
        <dbReference type="ARBA" id="ARBA00012528"/>
    </source>
</evidence>
<evidence type="ECO:0000313" key="6">
    <source>
        <dbReference type="Proteomes" id="UP001500523"/>
    </source>
</evidence>
<dbReference type="EMBL" id="BAABBF010000002">
    <property type="protein sequence ID" value="GAA3702505.1"/>
    <property type="molecule type" value="Genomic_DNA"/>
</dbReference>
<keyword evidence="6" id="KW-1185">Reference proteome</keyword>
<dbReference type="PANTHER" id="PTHR45138">
    <property type="entry name" value="REGULATORY COMPONENTS OF SENSORY TRANSDUCTION SYSTEM"/>
    <property type="match status" value="1"/>
</dbReference>
<dbReference type="InterPro" id="IPR029787">
    <property type="entry name" value="Nucleotide_cyclase"/>
</dbReference>
<dbReference type="NCBIfam" id="TIGR00254">
    <property type="entry name" value="GGDEF"/>
    <property type="match status" value="1"/>
</dbReference>
<evidence type="ECO:0000313" key="5">
    <source>
        <dbReference type="EMBL" id="GAA3702505.1"/>
    </source>
</evidence>
<keyword evidence="3" id="KW-0812">Transmembrane</keyword>
<dbReference type="Gene3D" id="3.30.70.270">
    <property type="match status" value="1"/>
</dbReference>
<dbReference type="PANTHER" id="PTHR45138:SF9">
    <property type="entry name" value="DIGUANYLATE CYCLASE DGCM-RELATED"/>
    <property type="match status" value="1"/>
</dbReference>
<accession>A0ABP7D900</accession>
<comment type="catalytic activity">
    <reaction evidence="2">
        <text>2 GTP = 3',3'-c-di-GMP + 2 diphosphate</text>
        <dbReference type="Rhea" id="RHEA:24898"/>
        <dbReference type="ChEBI" id="CHEBI:33019"/>
        <dbReference type="ChEBI" id="CHEBI:37565"/>
        <dbReference type="ChEBI" id="CHEBI:58805"/>
        <dbReference type="EC" id="2.7.7.65"/>
    </reaction>
</comment>
<feature type="transmembrane region" description="Helical" evidence="3">
    <location>
        <begin position="70"/>
        <end position="88"/>
    </location>
</feature>
<dbReference type="SMART" id="SM00267">
    <property type="entry name" value="GGDEF"/>
    <property type="match status" value="1"/>
</dbReference>
<dbReference type="Proteomes" id="UP001500523">
    <property type="component" value="Unassembled WGS sequence"/>
</dbReference>
<evidence type="ECO:0000256" key="2">
    <source>
        <dbReference type="ARBA" id="ARBA00034247"/>
    </source>
</evidence>
<feature type="transmembrane region" description="Helical" evidence="3">
    <location>
        <begin position="95"/>
        <end position="115"/>
    </location>
</feature>
<dbReference type="SUPFAM" id="SSF55073">
    <property type="entry name" value="Nucleotide cyclase"/>
    <property type="match status" value="1"/>
</dbReference>
<dbReference type="InterPro" id="IPR043128">
    <property type="entry name" value="Rev_trsase/Diguanyl_cyclase"/>
</dbReference>
<sequence length="369" mass="38469">MFRSLDLETLQQCGMLTSLCFAAAFVGQWQGRRDRAYLLCWGGAAVCHAATIACFAIAGPSMGRVTGALPYAGIAAGSLLVVAGIRLFDERAPLARWMVVPILLAAGGHAGGQAVGGATGLRLSAIGLATMTMAIVVALWRSRSVHGAYRHRDGRWLAVVAMLGYLPGCAWVIATGTAPDGLAAGLLMVDHALTILINLGLLAMPGRRAITVMREQNHHDPLTGAHSRAWLTAKAPALALPDATVIVIDVDHFKRINDSLGHAAGDAVLVALVQRLDGPVRARGGRIVRLGGDEFAAILPAGLSMGAAMRLAKSLCRIAAMTSGGIPACTISVGVAQVETGDDRLDRAIARADRALYRAKADGRDRVAA</sequence>
<feature type="transmembrane region" description="Helical" evidence="3">
    <location>
        <begin position="121"/>
        <end position="140"/>
    </location>
</feature>
<organism evidence="5 6">
    <name type="scientific">Sphingomonas cynarae</name>
    <dbReference type="NCBI Taxonomy" id="930197"/>
    <lineage>
        <taxon>Bacteria</taxon>
        <taxon>Pseudomonadati</taxon>
        <taxon>Pseudomonadota</taxon>
        <taxon>Alphaproteobacteria</taxon>
        <taxon>Sphingomonadales</taxon>
        <taxon>Sphingomonadaceae</taxon>
        <taxon>Sphingomonas</taxon>
    </lineage>
</organism>
<reference evidence="6" key="1">
    <citation type="journal article" date="2019" name="Int. J. Syst. Evol. Microbiol.">
        <title>The Global Catalogue of Microorganisms (GCM) 10K type strain sequencing project: providing services to taxonomists for standard genome sequencing and annotation.</title>
        <authorList>
            <consortium name="The Broad Institute Genomics Platform"/>
            <consortium name="The Broad Institute Genome Sequencing Center for Infectious Disease"/>
            <person name="Wu L."/>
            <person name="Ma J."/>
        </authorList>
    </citation>
    <scope>NUCLEOTIDE SEQUENCE [LARGE SCALE GENOMIC DNA]</scope>
    <source>
        <strain evidence="6">JCM 17498</strain>
    </source>
</reference>
<feature type="domain" description="GGDEF" evidence="4">
    <location>
        <begin position="241"/>
        <end position="369"/>
    </location>
</feature>
<feature type="transmembrane region" description="Helical" evidence="3">
    <location>
        <begin position="182"/>
        <end position="204"/>
    </location>
</feature>
<gene>
    <name evidence="5" type="ORF">GCM10022268_10320</name>
</gene>
<dbReference type="InterPro" id="IPR050469">
    <property type="entry name" value="Diguanylate_Cyclase"/>
</dbReference>
<feature type="transmembrane region" description="Helical" evidence="3">
    <location>
        <begin position="36"/>
        <end position="58"/>
    </location>
</feature>
<dbReference type="InterPro" id="IPR000160">
    <property type="entry name" value="GGDEF_dom"/>
</dbReference>
<dbReference type="Pfam" id="PF00990">
    <property type="entry name" value="GGDEF"/>
    <property type="match status" value="1"/>
</dbReference>
<keyword evidence="3" id="KW-1133">Transmembrane helix</keyword>
<dbReference type="EC" id="2.7.7.65" evidence="1"/>